<comment type="caution">
    <text evidence="5">The sequence shown here is derived from an EMBL/GenBank/DDBJ whole genome shotgun (WGS) entry which is preliminary data.</text>
</comment>
<sequence>MHPAVLSEAPDLSSSSAIPAPTSPPLSNAFRVHDLSRRYVEYRMKGELAAAARSEDSGIADTGGARAVIPIAATSSIAVPGWMRGGYASPPAVSYTPGCAPLAYRPAGFLGHTAEARRAAYYGMMSAIACEHGIPTGLFDAMIIRESGYNPVAISSASAFGLAQLMPATAASLGVDRYDPVQNMRGGARYLRQQLDKFGQVHLALAAYNAGPGRVRAGMMPRIAETQAYVTNILANWTRLGRLGAPQADPFRQTVRVGRQVELAAF</sequence>
<protein>
    <submittedName>
        <fullName evidence="5">Lytic transglycosylase domain-containing protein</fullName>
    </submittedName>
</protein>
<organism evidence="5 6">
    <name type="scientific">Alterirhizorhabdus solaris</name>
    <dbReference type="NCBI Taxonomy" id="2529389"/>
    <lineage>
        <taxon>Bacteria</taxon>
        <taxon>Pseudomonadati</taxon>
        <taxon>Pseudomonadota</taxon>
        <taxon>Alphaproteobacteria</taxon>
        <taxon>Sphingomonadales</taxon>
        <taxon>Rhizorhabdaceae</taxon>
        <taxon>Alterirhizorhabdus</taxon>
    </lineage>
</organism>
<evidence type="ECO:0000256" key="3">
    <source>
        <dbReference type="SAM" id="MobiDB-lite"/>
    </source>
</evidence>
<feature type="region of interest" description="Disordered" evidence="3">
    <location>
        <begin position="1"/>
        <end position="20"/>
    </location>
</feature>
<dbReference type="InterPro" id="IPR023346">
    <property type="entry name" value="Lysozyme-like_dom_sf"/>
</dbReference>
<dbReference type="PANTHER" id="PTHR37423">
    <property type="entry name" value="SOLUBLE LYTIC MUREIN TRANSGLYCOSYLASE-RELATED"/>
    <property type="match status" value="1"/>
</dbReference>
<dbReference type="SUPFAM" id="SSF53955">
    <property type="entry name" value="Lysozyme-like"/>
    <property type="match status" value="1"/>
</dbReference>
<feature type="domain" description="Transglycosylase SLT" evidence="4">
    <location>
        <begin position="127"/>
        <end position="216"/>
    </location>
</feature>
<dbReference type="CDD" id="cd00254">
    <property type="entry name" value="LT-like"/>
    <property type="match status" value="1"/>
</dbReference>
<dbReference type="Proteomes" id="UP000318681">
    <property type="component" value="Unassembled WGS sequence"/>
</dbReference>
<evidence type="ECO:0000313" key="6">
    <source>
        <dbReference type="Proteomes" id="UP000318681"/>
    </source>
</evidence>
<dbReference type="Pfam" id="PF01464">
    <property type="entry name" value="SLT"/>
    <property type="match status" value="1"/>
</dbReference>
<dbReference type="EMBL" id="VNIM01000005">
    <property type="protein sequence ID" value="TVV76987.1"/>
    <property type="molecule type" value="Genomic_DNA"/>
</dbReference>
<evidence type="ECO:0000259" key="4">
    <source>
        <dbReference type="Pfam" id="PF01464"/>
    </source>
</evidence>
<comment type="similarity">
    <text evidence="2">Belongs to the virb1 family.</text>
</comment>
<reference evidence="5 6" key="1">
    <citation type="submission" date="2019-07" db="EMBL/GenBank/DDBJ databases">
        <title>Sphingomonas solaris sp. nov., isolated from a solar panel from Boston, Massachusetts.</title>
        <authorList>
            <person name="Tanner K."/>
            <person name="Pascual J."/>
            <person name="Mancuso C."/>
            <person name="Pereto J."/>
            <person name="Khalil A."/>
            <person name="Vilanova C."/>
        </authorList>
    </citation>
    <scope>NUCLEOTIDE SEQUENCE [LARGE SCALE GENOMIC DNA]</scope>
    <source>
        <strain evidence="5 6">R4DWN</strain>
    </source>
</reference>
<dbReference type="AlphaFoldDB" id="A0A558RBZ9"/>
<accession>A0A558RBZ9</accession>
<evidence type="ECO:0000256" key="1">
    <source>
        <dbReference type="ARBA" id="ARBA00007734"/>
    </source>
</evidence>
<keyword evidence="6" id="KW-1185">Reference proteome</keyword>
<proteinExistence type="inferred from homology"/>
<dbReference type="PANTHER" id="PTHR37423:SF2">
    <property type="entry name" value="MEMBRANE-BOUND LYTIC MUREIN TRANSGLYCOSYLASE C"/>
    <property type="match status" value="1"/>
</dbReference>
<comment type="similarity">
    <text evidence="1">Belongs to the transglycosylase Slt family.</text>
</comment>
<evidence type="ECO:0000313" key="5">
    <source>
        <dbReference type="EMBL" id="TVV76987.1"/>
    </source>
</evidence>
<evidence type="ECO:0000256" key="2">
    <source>
        <dbReference type="ARBA" id="ARBA00009387"/>
    </source>
</evidence>
<dbReference type="Gene3D" id="1.10.530.10">
    <property type="match status" value="1"/>
</dbReference>
<dbReference type="InterPro" id="IPR008258">
    <property type="entry name" value="Transglycosylase_SLT_dom_1"/>
</dbReference>
<gene>
    <name evidence="5" type="ORF">FOY91_02565</name>
</gene>
<dbReference type="OrthoDB" id="9815002at2"/>
<name>A0A558RBZ9_9SPHN</name>